<gene>
    <name evidence="2" type="ORF">L195_g063191</name>
</gene>
<accession>A0A2K3KKE8</accession>
<protein>
    <submittedName>
        <fullName evidence="2">Uncharacterized protein</fullName>
    </submittedName>
</protein>
<dbReference type="AlphaFoldDB" id="A0A2K3KKE8"/>
<feature type="non-terminal residue" evidence="2">
    <location>
        <position position="62"/>
    </location>
</feature>
<feature type="region of interest" description="Disordered" evidence="1">
    <location>
        <begin position="37"/>
        <end position="62"/>
    </location>
</feature>
<evidence type="ECO:0000313" key="3">
    <source>
        <dbReference type="Proteomes" id="UP000236291"/>
    </source>
</evidence>
<proteinExistence type="predicted"/>
<feature type="compositionally biased region" description="Basic and acidic residues" evidence="1">
    <location>
        <begin position="46"/>
        <end position="55"/>
    </location>
</feature>
<sequence>MSDLVFESNVNTSERATEVKSQNPKTVSEIVETIVPTGDNPCQEKLGSDAEKRDLNAMPVET</sequence>
<name>A0A2K3KKE8_TRIPR</name>
<evidence type="ECO:0000313" key="2">
    <source>
        <dbReference type="EMBL" id="PNX66739.1"/>
    </source>
</evidence>
<reference evidence="2 3" key="1">
    <citation type="journal article" date="2014" name="Am. J. Bot.">
        <title>Genome assembly and annotation for red clover (Trifolium pratense; Fabaceae).</title>
        <authorList>
            <person name="Istvanek J."/>
            <person name="Jaros M."/>
            <person name="Krenek A."/>
            <person name="Repkova J."/>
        </authorList>
    </citation>
    <scope>NUCLEOTIDE SEQUENCE [LARGE SCALE GENOMIC DNA]</scope>
    <source>
        <strain evidence="3">cv. Tatra</strain>
        <tissue evidence="2">Young leaves</tissue>
    </source>
</reference>
<reference evidence="2 3" key="2">
    <citation type="journal article" date="2017" name="Front. Plant Sci.">
        <title>Gene Classification and Mining of Molecular Markers Useful in Red Clover (Trifolium pratense) Breeding.</title>
        <authorList>
            <person name="Istvanek J."/>
            <person name="Dluhosova J."/>
            <person name="Dluhos P."/>
            <person name="Patkova L."/>
            <person name="Nedelnik J."/>
            <person name="Repkova J."/>
        </authorList>
    </citation>
    <scope>NUCLEOTIDE SEQUENCE [LARGE SCALE GENOMIC DNA]</scope>
    <source>
        <strain evidence="3">cv. Tatra</strain>
        <tissue evidence="2">Young leaves</tissue>
    </source>
</reference>
<comment type="caution">
    <text evidence="2">The sequence shown here is derived from an EMBL/GenBank/DDBJ whole genome shotgun (WGS) entry which is preliminary data.</text>
</comment>
<dbReference type="EMBL" id="ASHM01198043">
    <property type="protein sequence ID" value="PNX66739.1"/>
    <property type="molecule type" value="Genomic_DNA"/>
</dbReference>
<evidence type="ECO:0000256" key="1">
    <source>
        <dbReference type="SAM" id="MobiDB-lite"/>
    </source>
</evidence>
<dbReference type="Proteomes" id="UP000236291">
    <property type="component" value="Unassembled WGS sequence"/>
</dbReference>
<organism evidence="2 3">
    <name type="scientific">Trifolium pratense</name>
    <name type="common">Red clover</name>
    <dbReference type="NCBI Taxonomy" id="57577"/>
    <lineage>
        <taxon>Eukaryota</taxon>
        <taxon>Viridiplantae</taxon>
        <taxon>Streptophyta</taxon>
        <taxon>Embryophyta</taxon>
        <taxon>Tracheophyta</taxon>
        <taxon>Spermatophyta</taxon>
        <taxon>Magnoliopsida</taxon>
        <taxon>eudicotyledons</taxon>
        <taxon>Gunneridae</taxon>
        <taxon>Pentapetalae</taxon>
        <taxon>rosids</taxon>
        <taxon>fabids</taxon>
        <taxon>Fabales</taxon>
        <taxon>Fabaceae</taxon>
        <taxon>Papilionoideae</taxon>
        <taxon>50 kb inversion clade</taxon>
        <taxon>NPAAA clade</taxon>
        <taxon>Hologalegina</taxon>
        <taxon>IRL clade</taxon>
        <taxon>Trifolieae</taxon>
        <taxon>Trifolium</taxon>
    </lineage>
</organism>